<dbReference type="InterPro" id="IPR043686">
    <property type="entry name" value="Uup"/>
</dbReference>
<dbReference type="HAMAP" id="MF_00848">
    <property type="entry name" value="Uup"/>
    <property type="match status" value="1"/>
</dbReference>
<dbReference type="Gene3D" id="1.10.287.380">
    <property type="entry name" value="Valyl-tRNA synthetase, C-terminal domain"/>
    <property type="match status" value="1"/>
</dbReference>
<dbReference type="EC" id="3.6.1.-" evidence="9"/>
<feature type="binding site" evidence="9">
    <location>
        <begin position="36"/>
        <end position="43"/>
    </location>
    <ligand>
        <name>ATP</name>
        <dbReference type="ChEBI" id="CHEBI:30616"/>
        <label>1</label>
    </ligand>
</feature>
<feature type="domain" description="ABC transporter" evidence="11">
    <location>
        <begin position="4"/>
        <end position="253"/>
    </location>
</feature>
<keyword evidence="7 9" id="KW-0238">DNA-binding</keyword>
<feature type="region of interest" description="Disordered" evidence="10">
    <location>
        <begin position="536"/>
        <end position="565"/>
    </location>
</feature>
<evidence type="ECO:0000259" key="11">
    <source>
        <dbReference type="PROSITE" id="PS50893"/>
    </source>
</evidence>
<evidence type="ECO:0000256" key="6">
    <source>
        <dbReference type="ARBA" id="ARBA00022840"/>
    </source>
</evidence>
<dbReference type="SUPFAM" id="SSF52540">
    <property type="entry name" value="P-loop containing nucleoside triphosphate hydrolases"/>
    <property type="match status" value="2"/>
</dbReference>
<evidence type="ECO:0000256" key="8">
    <source>
        <dbReference type="ARBA" id="ARBA00023204"/>
    </source>
</evidence>
<evidence type="ECO:0000256" key="1">
    <source>
        <dbReference type="ARBA" id="ARBA00022490"/>
    </source>
</evidence>
<dbReference type="Pfam" id="PF00005">
    <property type="entry name" value="ABC_tran"/>
    <property type="match status" value="2"/>
</dbReference>
<keyword evidence="3 9" id="KW-0547">Nucleotide-binding</keyword>
<feature type="binding site" evidence="9">
    <location>
        <begin position="352"/>
        <end position="359"/>
    </location>
    <ligand>
        <name>ATP</name>
        <dbReference type="ChEBI" id="CHEBI:30616"/>
        <label>2</label>
    </ligand>
</feature>
<keyword evidence="13" id="KW-1185">Reference proteome</keyword>
<dbReference type="Pfam" id="PF16326">
    <property type="entry name" value="ABC_tran_CTD"/>
    <property type="match status" value="1"/>
</dbReference>
<keyword evidence="4 9" id="KW-0227">DNA damage</keyword>
<name>A0ABS9D2M7_9ALTE</name>
<keyword evidence="6 9" id="KW-0067">ATP-binding</keyword>
<evidence type="ECO:0000313" key="13">
    <source>
        <dbReference type="Proteomes" id="UP001521137"/>
    </source>
</evidence>
<evidence type="ECO:0000256" key="9">
    <source>
        <dbReference type="HAMAP-Rule" id="MF_00848"/>
    </source>
</evidence>
<keyword evidence="5 9" id="KW-0378">Hydrolase</keyword>
<comment type="catalytic activity">
    <reaction evidence="9">
        <text>ATP + H2O = ADP + phosphate + H(+)</text>
        <dbReference type="Rhea" id="RHEA:13065"/>
        <dbReference type="ChEBI" id="CHEBI:15377"/>
        <dbReference type="ChEBI" id="CHEBI:15378"/>
        <dbReference type="ChEBI" id="CHEBI:30616"/>
        <dbReference type="ChEBI" id="CHEBI:43474"/>
        <dbReference type="ChEBI" id="CHEBI:456216"/>
    </reaction>
</comment>
<dbReference type="PANTHER" id="PTHR42855:SF1">
    <property type="entry name" value="ABC TRANSPORTER DOMAIN-CONTAINING PROTEIN"/>
    <property type="match status" value="1"/>
</dbReference>
<dbReference type="RefSeq" id="WP_235310648.1">
    <property type="nucleotide sequence ID" value="NZ_JAKGAS010000001.1"/>
</dbReference>
<dbReference type="InterPro" id="IPR032524">
    <property type="entry name" value="ABC_tran_C"/>
</dbReference>
<evidence type="ECO:0000256" key="5">
    <source>
        <dbReference type="ARBA" id="ARBA00022801"/>
    </source>
</evidence>
<dbReference type="PANTHER" id="PTHR42855">
    <property type="entry name" value="ABC TRANSPORTER ATP-BINDING SUBUNIT"/>
    <property type="match status" value="1"/>
</dbReference>
<dbReference type="Gene3D" id="3.40.50.300">
    <property type="entry name" value="P-loop containing nucleotide triphosphate hydrolases"/>
    <property type="match status" value="2"/>
</dbReference>
<evidence type="ECO:0000256" key="4">
    <source>
        <dbReference type="ARBA" id="ARBA00022763"/>
    </source>
</evidence>
<reference evidence="12 13" key="1">
    <citation type="submission" date="2022-01" db="EMBL/GenBank/DDBJ databases">
        <title>Paraglaciecola sp. G1-23.</title>
        <authorList>
            <person name="Jin M.S."/>
            <person name="Han D.M."/>
            <person name="Kim H.M."/>
            <person name="Jeon C.O."/>
        </authorList>
    </citation>
    <scope>NUCLEOTIDE SEQUENCE [LARGE SCALE GENOMIC DNA]</scope>
    <source>
        <strain evidence="12 13">G1-23</strain>
    </source>
</reference>
<dbReference type="GO" id="GO:0005524">
    <property type="term" value="F:ATP binding"/>
    <property type="evidence" value="ECO:0007669"/>
    <property type="project" value="UniProtKB-KW"/>
</dbReference>
<feature type="domain" description="ABC transporter" evidence="11">
    <location>
        <begin position="320"/>
        <end position="538"/>
    </location>
</feature>
<evidence type="ECO:0000256" key="3">
    <source>
        <dbReference type="ARBA" id="ARBA00022741"/>
    </source>
</evidence>
<proteinExistence type="inferred from homology"/>
<dbReference type="InterPro" id="IPR032781">
    <property type="entry name" value="ABC_tran_Xtn"/>
</dbReference>
<dbReference type="CDD" id="cd03221">
    <property type="entry name" value="ABCF_EF-3"/>
    <property type="match status" value="2"/>
</dbReference>
<dbReference type="PROSITE" id="PS00211">
    <property type="entry name" value="ABC_TRANSPORTER_1"/>
    <property type="match status" value="2"/>
</dbReference>
<comment type="function">
    <text evidence="9">Probably plays a role in ribosome assembly or function. May be involved in resolution of branched DNA intermediates that result from template switching in postreplication gaps. Binds DNA and has ATPase activity.</text>
</comment>
<evidence type="ECO:0000256" key="10">
    <source>
        <dbReference type="SAM" id="MobiDB-lite"/>
    </source>
</evidence>
<evidence type="ECO:0000313" key="12">
    <source>
        <dbReference type="EMBL" id="MCF2947136.1"/>
    </source>
</evidence>
<evidence type="ECO:0000256" key="7">
    <source>
        <dbReference type="ARBA" id="ARBA00023125"/>
    </source>
</evidence>
<keyword evidence="1 9" id="KW-0963">Cytoplasm</keyword>
<dbReference type="Proteomes" id="UP001521137">
    <property type="component" value="Unassembled WGS sequence"/>
</dbReference>
<comment type="subcellular location">
    <subcellularLocation>
        <location evidence="9">Cytoplasm</location>
    </subcellularLocation>
    <text evidence="9">Associates with ribosomes.</text>
</comment>
<dbReference type="InterPro" id="IPR003593">
    <property type="entry name" value="AAA+_ATPase"/>
</dbReference>
<comment type="similarity">
    <text evidence="9">Belongs to the ABC transporter superfamily. ABCF family. Uup subfamily.</text>
</comment>
<keyword evidence="8 9" id="KW-0234">DNA repair</keyword>
<comment type="caution">
    <text evidence="12">The sequence shown here is derived from an EMBL/GenBank/DDBJ whole genome shotgun (WGS) entry which is preliminary data.</text>
</comment>
<sequence length="633" mass="71541">MSLMQLKNASIILGHPPLLNGIELVIHPGERLCLVGRNGSGKSTLLKVIEGEIKLDDGQRIVNNDVKISRLPQDPPSSVESSLFDYVAEGLAEVGQYLRDYFHTADLVAEDPSDANLNKLEQLQHKIDHHNGWQFEQRIQQVLTKLQLDPHQQLSNLSGGWRRKAALARAMASDPDILLLDEPTNHLDIDMIKWLEEAVNGYEGAVVFVSHDRAFIRNVASRIVDLDRGNLVSYPGNYQAYLDQKAHDLEVEESQNALFDKKLSQEETWIRQGIKARRTRNEGRVRALKALRVERSQRANKLGRAKVTVSEAKSSGKIIFDTDELHYVIEDKLIVKSLTTTIMRGEKLGLVGPNGCGKSTLIKLFLNKLQPTSGSVKCGANIEVAYFDQHRDQLDGELRVIDTIADGKREVTVNDRTRHVMSYLQDYLFTPERVNSPVKSLSGGEKNRLLLAKLMLKPSNLLILDEPTNDLDVETLELLEDTISNYPGTVILVSHDREFVDNVVTSSLYFEGKGEIREFVGGCTDIYTWYKQQAAENKTKTETKSNPKSPKPKPSEAKGKKLSYKQQHELESLPLKIEELEQQVSHLQNQMNEPDFFKQEESKTAPIISKLADTELLLSQSYERWDEIESMLE</sequence>
<dbReference type="InterPro" id="IPR017871">
    <property type="entry name" value="ABC_transporter-like_CS"/>
</dbReference>
<dbReference type="SMART" id="SM00382">
    <property type="entry name" value="AAA"/>
    <property type="match status" value="2"/>
</dbReference>
<dbReference type="InterPro" id="IPR037118">
    <property type="entry name" value="Val-tRNA_synth_C_sf"/>
</dbReference>
<keyword evidence="2 9" id="KW-0677">Repeat</keyword>
<dbReference type="PROSITE" id="PS50893">
    <property type="entry name" value="ABC_TRANSPORTER_2"/>
    <property type="match status" value="2"/>
</dbReference>
<dbReference type="NCBIfam" id="NF008358">
    <property type="entry name" value="PRK11147.1"/>
    <property type="match status" value="1"/>
</dbReference>
<dbReference type="EMBL" id="JAKGAS010000001">
    <property type="protein sequence ID" value="MCF2947136.1"/>
    <property type="molecule type" value="Genomic_DNA"/>
</dbReference>
<gene>
    <name evidence="9" type="primary">uup</name>
    <name evidence="12" type="ORF">L0668_03390</name>
</gene>
<protein>
    <recommendedName>
        <fullName evidence="9">ATP-binding protein Uup</fullName>
        <ecNumber evidence="9">3.6.1.-</ecNumber>
    </recommendedName>
</protein>
<dbReference type="Pfam" id="PF12848">
    <property type="entry name" value="ABC_tran_Xtn"/>
    <property type="match status" value="1"/>
</dbReference>
<organism evidence="12 13">
    <name type="scientific">Paraglaciecola algarum</name>
    <dbReference type="NCBI Taxonomy" id="3050085"/>
    <lineage>
        <taxon>Bacteria</taxon>
        <taxon>Pseudomonadati</taxon>
        <taxon>Pseudomonadota</taxon>
        <taxon>Gammaproteobacteria</taxon>
        <taxon>Alteromonadales</taxon>
        <taxon>Alteromonadaceae</taxon>
        <taxon>Paraglaciecola</taxon>
    </lineage>
</organism>
<evidence type="ECO:0000256" key="2">
    <source>
        <dbReference type="ARBA" id="ARBA00022737"/>
    </source>
</evidence>
<dbReference type="InterPro" id="IPR027417">
    <property type="entry name" value="P-loop_NTPase"/>
</dbReference>
<dbReference type="InterPro" id="IPR051309">
    <property type="entry name" value="ABCF_ATPase"/>
</dbReference>
<accession>A0ABS9D2M7</accession>
<dbReference type="InterPro" id="IPR003439">
    <property type="entry name" value="ABC_transporter-like_ATP-bd"/>
</dbReference>